<protein>
    <submittedName>
        <fullName evidence="1">Uncharacterized protein</fullName>
    </submittedName>
</protein>
<proteinExistence type="predicted"/>
<evidence type="ECO:0000313" key="2">
    <source>
        <dbReference type="Proteomes" id="UP001497535"/>
    </source>
</evidence>
<gene>
    <name evidence="1" type="ORF">MENTE1834_LOCUS31223</name>
</gene>
<comment type="caution">
    <text evidence="1">The sequence shown here is derived from an EMBL/GenBank/DDBJ whole genome shotgun (WGS) entry which is preliminary data.</text>
</comment>
<organism evidence="1 2">
    <name type="scientific">Meloidogyne enterolobii</name>
    <name type="common">Root-knot nematode worm</name>
    <name type="synonym">Meloidogyne mayaguensis</name>
    <dbReference type="NCBI Taxonomy" id="390850"/>
    <lineage>
        <taxon>Eukaryota</taxon>
        <taxon>Metazoa</taxon>
        <taxon>Ecdysozoa</taxon>
        <taxon>Nematoda</taxon>
        <taxon>Chromadorea</taxon>
        <taxon>Rhabditida</taxon>
        <taxon>Tylenchina</taxon>
        <taxon>Tylenchomorpha</taxon>
        <taxon>Tylenchoidea</taxon>
        <taxon>Meloidogynidae</taxon>
        <taxon>Meloidogyninae</taxon>
        <taxon>Meloidogyne</taxon>
    </lineage>
</organism>
<dbReference type="EMBL" id="CAVMJV010000052">
    <property type="protein sequence ID" value="CAK5083850.1"/>
    <property type="molecule type" value="Genomic_DNA"/>
</dbReference>
<dbReference type="Proteomes" id="UP001497535">
    <property type="component" value="Unassembled WGS sequence"/>
</dbReference>
<keyword evidence="2" id="KW-1185">Reference proteome</keyword>
<sequence length="55" mass="6618">MEISKEGNNYLPSLLQDESNEYPTKISLDSEIQVEEFLLLLFKTYSMFIFLIRYY</sequence>
<accession>A0ACB0ZXG5</accession>
<name>A0ACB0ZXG5_MELEN</name>
<evidence type="ECO:0000313" key="1">
    <source>
        <dbReference type="EMBL" id="CAK5083850.1"/>
    </source>
</evidence>
<reference evidence="1" key="1">
    <citation type="submission" date="2023-11" db="EMBL/GenBank/DDBJ databases">
        <authorList>
            <person name="Poullet M."/>
        </authorList>
    </citation>
    <scope>NUCLEOTIDE SEQUENCE</scope>
    <source>
        <strain evidence="1">E1834</strain>
    </source>
</reference>